<dbReference type="Gene3D" id="1.10.3210.10">
    <property type="entry name" value="Hypothetical protein af1432"/>
    <property type="match status" value="1"/>
</dbReference>
<gene>
    <name evidence="1" type="ORF">BPMI_03186c</name>
</gene>
<proteinExistence type="predicted"/>
<dbReference type="SUPFAM" id="SSF109604">
    <property type="entry name" value="HD-domain/PDEase-like"/>
    <property type="match status" value="1"/>
</dbReference>
<reference evidence="1 2" key="1">
    <citation type="submission" date="2015-06" db="EMBL/GenBank/DDBJ databases">
        <title>Comparative genomics of Burkholderia leaf nodule symbionts.</title>
        <authorList>
            <person name="Carlier A."/>
            <person name="Eberl L."/>
            <person name="Pinto-Carbo M."/>
        </authorList>
    </citation>
    <scope>NUCLEOTIDE SEQUENCE [LARGE SCALE GENOMIC DNA]</scope>
    <source>
        <strain evidence="1 2">UZHbot3</strain>
    </source>
</reference>
<protein>
    <submittedName>
        <fullName evidence="1">Hydrolase of HD superfamily</fullName>
    </submittedName>
</protein>
<name>A0ABR5HNT3_9BURK</name>
<dbReference type="GO" id="GO:0016787">
    <property type="term" value="F:hydrolase activity"/>
    <property type="evidence" value="ECO:0007669"/>
    <property type="project" value="UniProtKB-KW"/>
</dbReference>
<keyword evidence="1" id="KW-0378">Hydrolase</keyword>
<comment type="caution">
    <text evidence="1">The sequence shown here is derived from an EMBL/GenBank/DDBJ whole genome shotgun (WGS) entry which is preliminary data.</text>
</comment>
<accession>A0ABR5HNT3</accession>
<evidence type="ECO:0000313" key="2">
    <source>
        <dbReference type="Proteomes" id="UP000242951"/>
    </source>
</evidence>
<organism evidence="1 2">
    <name type="scientific">Candidatus Burkholderia pumila</name>
    <dbReference type="NCBI Taxonomy" id="1090375"/>
    <lineage>
        <taxon>Bacteria</taxon>
        <taxon>Pseudomonadati</taxon>
        <taxon>Pseudomonadota</taxon>
        <taxon>Betaproteobacteria</taxon>
        <taxon>Burkholderiales</taxon>
        <taxon>Burkholderiaceae</taxon>
        <taxon>Burkholderia</taxon>
    </lineage>
</organism>
<dbReference type="Proteomes" id="UP000242951">
    <property type="component" value="Unassembled WGS sequence"/>
</dbReference>
<evidence type="ECO:0000313" key="1">
    <source>
        <dbReference type="EMBL" id="KMQ81062.1"/>
    </source>
</evidence>
<sequence>MSEVSNRPDILTVSGNYFDFLTPHESTFDIGDIAHGLSHICRVAGQTSEFYSVVSVSHLVSHEHALAGLLHDAAEAFIGDVSKPLKRLLPDTAKLRHGSSGPCSAVSESRFPWLPK</sequence>
<dbReference type="EMBL" id="LELG01000014">
    <property type="protein sequence ID" value="KMQ81062.1"/>
    <property type="molecule type" value="Genomic_DNA"/>
</dbReference>
<keyword evidence="2" id="KW-1185">Reference proteome</keyword>